<reference evidence="1" key="1">
    <citation type="submission" date="2021-06" db="EMBL/GenBank/DDBJ databases">
        <authorList>
            <person name="Kallberg Y."/>
            <person name="Tangrot J."/>
            <person name="Rosling A."/>
        </authorList>
    </citation>
    <scope>NUCLEOTIDE SEQUENCE</scope>
    <source>
        <strain evidence="1">MA461A</strain>
    </source>
</reference>
<evidence type="ECO:0000313" key="1">
    <source>
        <dbReference type="EMBL" id="CAG8736056.1"/>
    </source>
</evidence>
<dbReference type="EMBL" id="CAJVQC010027308">
    <property type="protein sequence ID" value="CAG8736056.1"/>
    <property type="molecule type" value="Genomic_DNA"/>
</dbReference>
<gene>
    <name evidence="1" type="ORF">RPERSI_LOCUS12667</name>
</gene>
<feature type="non-terminal residue" evidence="1">
    <location>
        <position position="1"/>
    </location>
</feature>
<name>A0ACA9Q512_9GLOM</name>
<comment type="caution">
    <text evidence="1">The sequence shown here is derived from an EMBL/GenBank/DDBJ whole genome shotgun (WGS) entry which is preliminary data.</text>
</comment>
<keyword evidence="2" id="KW-1185">Reference proteome</keyword>
<evidence type="ECO:0000313" key="2">
    <source>
        <dbReference type="Proteomes" id="UP000789920"/>
    </source>
</evidence>
<dbReference type="Proteomes" id="UP000789920">
    <property type="component" value="Unassembled WGS sequence"/>
</dbReference>
<protein>
    <submittedName>
        <fullName evidence="1">17223_t:CDS:1</fullName>
    </submittedName>
</protein>
<proteinExistence type="predicted"/>
<sequence length="671" mass="76731">ATLGFDHIYITNVSGRPGKYEKLKLMENELNLTFDFFPTISQFDNESQPLQRAYINHVIYQSIVDHNYRSALILDDDIDFEFNIKSIMTDIHRILPTNWEILYLGHCSNWEGNSGDPLPNYNHGNSIYKLFISNRPYCTHAYAVSLRGAFKLLKKLVNLTAPIDLDLTNMITANEITSYTIIPPVISRCHISDDPTNLYPGRNTLDLYSLKNSTLHSLGLNYDLNNTLGFSHIYVINLINRRDRRERLEILAKKLNLKFEFFPAVSRDDENALKELAREDSYLNPSQVACYLSHYKVYQSIIHNGYDSALILEDDVDFELNIASIISDIYRFLPSNWDIFFLGYCSYTEDSGSLLDGQNISSPYKIHKSHIPYCLHGYAVSRAGILKLVKQLDPITDTIDAIMVYLIQSGYLDSYSLVPLAMVQWRSSVNPSSISPEFRYHYFISLQHSALEQFELIKETNNTLGFNKIYLINYEDEPDYQKIVEKLSKMSDKLCLVFTNFNATSSYSSHYEIYKSIINDEYGSALILEGDMDIELRITSIMVDIHRILPADWDIIYLGYCNNSEGKSGEPLPGSNNNSPVYKLFKSEMPYCTFAYAVSHAGALKLLNKLGSSTKSSLDVELVNIIQSREINSYTLVPPIIVKSGKSYSDKEIPDIHILKNSTSKYFKLDV</sequence>
<organism evidence="1 2">
    <name type="scientific">Racocetra persica</name>
    <dbReference type="NCBI Taxonomy" id="160502"/>
    <lineage>
        <taxon>Eukaryota</taxon>
        <taxon>Fungi</taxon>
        <taxon>Fungi incertae sedis</taxon>
        <taxon>Mucoromycota</taxon>
        <taxon>Glomeromycotina</taxon>
        <taxon>Glomeromycetes</taxon>
        <taxon>Diversisporales</taxon>
        <taxon>Gigasporaceae</taxon>
        <taxon>Racocetra</taxon>
    </lineage>
</organism>
<accession>A0ACA9Q512</accession>